<keyword evidence="8 11" id="KW-0472">Membrane</keyword>
<dbReference type="InterPro" id="IPR039731">
    <property type="entry name" value="Rce1"/>
</dbReference>
<evidence type="ECO:0000256" key="5">
    <source>
        <dbReference type="ARBA" id="ARBA00022801"/>
    </source>
</evidence>
<evidence type="ECO:0000313" key="14">
    <source>
        <dbReference type="Proteomes" id="UP001305779"/>
    </source>
</evidence>
<evidence type="ECO:0000256" key="7">
    <source>
        <dbReference type="ARBA" id="ARBA00022989"/>
    </source>
</evidence>
<evidence type="ECO:0000256" key="6">
    <source>
        <dbReference type="ARBA" id="ARBA00022824"/>
    </source>
</evidence>
<keyword evidence="4 11" id="KW-0812">Transmembrane</keyword>
<evidence type="ECO:0000256" key="10">
    <source>
        <dbReference type="ARBA" id="ARBA00049729"/>
    </source>
</evidence>
<keyword evidence="6" id="KW-0256">Endoplasmic reticulum</keyword>
<feature type="transmembrane region" description="Helical" evidence="11">
    <location>
        <begin position="342"/>
        <end position="360"/>
    </location>
</feature>
<dbReference type="InterPro" id="IPR003675">
    <property type="entry name" value="Rce1/LyrA-like_dom"/>
</dbReference>
<feature type="transmembrane region" description="Helical" evidence="11">
    <location>
        <begin position="235"/>
        <end position="257"/>
    </location>
</feature>
<dbReference type="EMBL" id="JAXOVC010000002">
    <property type="protein sequence ID" value="KAK4506068.1"/>
    <property type="molecule type" value="Genomic_DNA"/>
</dbReference>
<comment type="similarity">
    <text evidence="2">Belongs to the peptidase U48 family.</text>
</comment>
<name>A0ABR0EYC1_ZASCE</name>
<evidence type="ECO:0000256" key="3">
    <source>
        <dbReference type="ARBA" id="ARBA00022670"/>
    </source>
</evidence>
<keyword evidence="14" id="KW-1185">Reference proteome</keyword>
<proteinExistence type="inferred from homology"/>
<dbReference type="PANTHER" id="PTHR13046">
    <property type="entry name" value="PROTEASE U48 CAAX PRENYL PROTEASE RCE1"/>
    <property type="match status" value="1"/>
</dbReference>
<protein>
    <recommendedName>
        <fullName evidence="10">intramembrane prenyl-peptidase Rce1</fullName>
        <ecNumber evidence="10">3.4.26.1</ecNumber>
    </recommendedName>
</protein>
<evidence type="ECO:0000256" key="2">
    <source>
        <dbReference type="ARBA" id="ARBA00006897"/>
    </source>
</evidence>
<dbReference type="PANTHER" id="PTHR13046:SF0">
    <property type="entry name" value="CAAX PRENYL PROTEASE 2"/>
    <property type="match status" value="1"/>
</dbReference>
<feature type="transmembrane region" description="Helical" evidence="11">
    <location>
        <begin position="76"/>
        <end position="97"/>
    </location>
</feature>
<dbReference type="EC" id="3.4.26.1" evidence="10"/>
<dbReference type="Proteomes" id="UP001305779">
    <property type="component" value="Unassembled WGS sequence"/>
</dbReference>
<evidence type="ECO:0000256" key="1">
    <source>
        <dbReference type="ARBA" id="ARBA00004477"/>
    </source>
</evidence>
<sequence length="373" mass="41663">MAPSGKMWEKGVGLVERLRAYYFGKKESPPAIMERTALLYAILFTVIFVAPFYLSKTLRTTPLNSRDSPTVIRARVRAVGLSCLASTVLTVFVLVQYGHASPRDVLRLFGMWPFNPLDCAKVLLLVGVLYTGPLYETIFVDGGLREFSLKAIKETLWDSPTSNRNVVIAPWAEELVFRSLVISLYLLAKVSPVRIVFVTPLVFGVAHVHHLVEFIQNHTPPGRTLPTSNVLLMGIIRSLFQFTYTSLFGFFTAFVYLRTGSVFASITAHMFCNYMGLPRVWGKVGQFDDWDITPDVAQGKRDDTVEQVRVGNSAMKDKDENEVKAAKMVGAGAKNLSVSWTVVYYLLLVAGAFGFYRLLWTLTESKNALATFS</sequence>
<feature type="domain" description="CAAX prenyl protease 2/Lysostaphin resistance protein A-like" evidence="12">
    <location>
        <begin position="165"/>
        <end position="275"/>
    </location>
</feature>
<evidence type="ECO:0000259" key="12">
    <source>
        <dbReference type="Pfam" id="PF02517"/>
    </source>
</evidence>
<accession>A0ABR0EYC1</accession>
<gene>
    <name evidence="13" type="ORF">PRZ48_004033</name>
</gene>
<feature type="transmembrane region" description="Helical" evidence="11">
    <location>
        <begin position="37"/>
        <end position="55"/>
    </location>
</feature>
<keyword evidence="3" id="KW-0645">Protease</keyword>
<comment type="catalytic activity">
    <reaction evidence="9">
        <text>Hydrolyzes the peptide bond -P2-(S-farnesyl or geranylgeranyl)C-P1'-P2'-P3'-COOH where P1' and P2' are amino acids with aliphatic sidechains and P3' is any C-terminal residue.</text>
        <dbReference type="EC" id="3.4.26.1"/>
    </reaction>
</comment>
<organism evidence="13 14">
    <name type="scientific">Zasmidium cellare</name>
    <name type="common">Wine cellar mold</name>
    <name type="synonym">Racodium cellare</name>
    <dbReference type="NCBI Taxonomy" id="395010"/>
    <lineage>
        <taxon>Eukaryota</taxon>
        <taxon>Fungi</taxon>
        <taxon>Dikarya</taxon>
        <taxon>Ascomycota</taxon>
        <taxon>Pezizomycotina</taxon>
        <taxon>Dothideomycetes</taxon>
        <taxon>Dothideomycetidae</taxon>
        <taxon>Mycosphaerellales</taxon>
        <taxon>Mycosphaerellaceae</taxon>
        <taxon>Zasmidium</taxon>
    </lineage>
</organism>
<reference evidence="13 14" key="1">
    <citation type="journal article" date="2023" name="G3 (Bethesda)">
        <title>A chromosome-level genome assembly of Zasmidium syzygii isolated from banana leaves.</title>
        <authorList>
            <person name="van Westerhoven A.C."/>
            <person name="Mehrabi R."/>
            <person name="Talebi R."/>
            <person name="Steentjes M.B.F."/>
            <person name="Corcolon B."/>
            <person name="Chong P.A."/>
            <person name="Kema G.H.J."/>
            <person name="Seidl M.F."/>
        </authorList>
    </citation>
    <scope>NUCLEOTIDE SEQUENCE [LARGE SCALE GENOMIC DNA]</scope>
    <source>
        <strain evidence="13 14">P124</strain>
    </source>
</reference>
<evidence type="ECO:0000256" key="9">
    <source>
        <dbReference type="ARBA" id="ARBA00047280"/>
    </source>
</evidence>
<keyword evidence="7 11" id="KW-1133">Transmembrane helix</keyword>
<keyword evidence="5" id="KW-0378">Hydrolase</keyword>
<dbReference type="Pfam" id="PF02517">
    <property type="entry name" value="Rce1-like"/>
    <property type="match status" value="1"/>
</dbReference>
<evidence type="ECO:0000256" key="8">
    <source>
        <dbReference type="ARBA" id="ARBA00023136"/>
    </source>
</evidence>
<evidence type="ECO:0000256" key="11">
    <source>
        <dbReference type="SAM" id="Phobius"/>
    </source>
</evidence>
<evidence type="ECO:0000256" key="4">
    <source>
        <dbReference type="ARBA" id="ARBA00022692"/>
    </source>
</evidence>
<comment type="caution">
    <text evidence="13">The sequence shown here is derived from an EMBL/GenBank/DDBJ whole genome shotgun (WGS) entry which is preliminary data.</text>
</comment>
<evidence type="ECO:0000313" key="13">
    <source>
        <dbReference type="EMBL" id="KAK4506068.1"/>
    </source>
</evidence>
<comment type="subcellular location">
    <subcellularLocation>
        <location evidence="1">Endoplasmic reticulum membrane</location>
        <topology evidence="1">Multi-pass membrane protein</topology>
    </subcellularLocation>
</comment>